<dbReference type="InterPro" id="IPR052155">
    <property type="entry name" value="Biofilm_reg_signaling"/>
</dbReference>
<name>A0A1H3AJP2_EUBBA</name>
<dbReference type="InterPro" id="IPR043128">
    <property type="entry name" value="Rev_trsase/Diguanyl_cyclase"/>
</dbReference>
<sequence length="448" mass="51774">MKNNQIIQETINNMPEGVAILIFGYKVALKMINEVAVAYSGYDWKTFNTRFQDEILLLVHPDDRDRLVKAVMASFSRNRILKGDFRIVRWDGSIGRLHVRARMIEKNKEHRLVYCTFSDITKDFKLERELAKKQHFIRQQYVFLDHLYQSVPCGIVQCSCDNHPRILNMNKAAYKILGYGKKGFSWDSNRRDWLCSVASEDQDHLAGQIEVVLKEKRETTFECRLLKQDGALIWVSGSMNVLSKPGGGWVMQLVFLDATWAKQQENRLRAEAEQLMKKTERECLTGLLNRRAFEEKVNAALAENEWHHGAFYVLDIDDFKAINDYLGHAKGDLALKYVADVLRDYFDAEDYIARLGGDEFVIFAPKIETEYLALLSGTQICDAMEEWEENGDGISLSVSIGMAITPQHGMRFDLLYHHADLALYDAKKKGKNMCQLYYPDFMTEMKRD</sequence>
<dbReference type="SUPFAM" id="SSF55785">
    <property type="entry name" value="PYP-like sensor domain (PAS domain)"/>
    <property type="match status" value="2"/>
</dbReference>
<dbReference type="InterPro" id="IPR000160">
    <property type="entry name" value="GGDEF_dom"/>
</dbReference>
<dbReference type="SMART" id="SM00267">
    <property type="entry name" value="GGDEF"/>
    <property type="match status" value="1"/>
</dbReference>
<dbReference type="Pfam" id="PF08447">
    <property type="entry name" value="PAS_3"/>
    <property type="match status" value="2"/>
</dbReference>
<dbReference type="NCBIfam" id="TIGR00229">
    <property type="entry name" value="sensory_box"/>
    <property type="match status" value="2"/>
</dbReference>
<dbReference type="Gene3D" id="3.30.450.20">
    <property type="entry name" value="PAS domain"/>
    <property type="match status" value="2"/>
</dbReference>
<feature type="domain" description="GGDEF" evidence="1">
    <location>
        <begin position="307"/>
        <end position="439"/>
    </location>
</feature>
<evidence type="ECO:0000313" key="2">
    <source>
        <dbReference type="EMBL" id="SDX29815.1"/>
    </source>
</evidence>
<keyword evidence="3" id="KW-1185">Reference proteome</keyword>
<proteinExistence type="predicted"/>
<reference evidence="3" key="1">
    <citation type="submission" date="2016-10" db="EMBL/GenBank/DDBJ databases">
        <authorList>
            <person name="Varghese N."/>
            <person name="Submissions S."/>
        </authorList>
    </citation>
    <scope>NUCLEOTIDE SEQUENCE [LARGE SCALE GENOMIC DNA]</scope>
    <source>
        <strain evidence="3">VPI 5359</strain>
    </source>
</reference>
<dbReference type="OrthoDB" id="1771403at2"/>
<dbReference type="InterPro" id="IPR029787">
    <property type="entry name" value="Nucleotide_cyclase"/>
</dbReference>
<organism evidence="2 3">
    <name type="scientific">Eubacterium barkeri</name>
    <name type="common">Clostridium barkeri</name>
    <dbReference type="NCBI Taxonomy" id="1528"/>
    <lineage>
        <taxon>Bacteria</taxon>
        <taxon>Bacillati</taxon>
        <taxon>Bacillota</taxon>
        <taxon>Clostridia</taxon>
        <taxon>Eubacteriales</taxon>
        <taxon>Eubacteriaceae</taxon>
        <taxon>Eubacterium</taxon>
    </lineage>
</organism>
<dbReference type="STRING" id="1528.SAMN04488579_10166"/>
<accession>A0A1H3AJP2</accession>
<dbReference type="PROSITE" id="PS50887">
    <property type="entry name" value="GGDEF"/>
    <property type="match status" value="1"/>
</dbReference>
<dbReference type="Gene3D" id="3.30.70.270">
    <property type="match status" value="1"/>
</dbReference>
<dbReference type="Pfam" id="PF00990">
    <property type="entry name" value="GGDEF"/>
    <property type="match status" value="1"/>
</dbReference>
<dbReference type="InterPro" id="IPR035965">
    <property type="entry name" value="PAS-like_dom_sf"/>
</dbReference>
<dbReference type="InterPro" id="IPR013655">
    <property type="entry name" value="PAS_fold_3"/>
</dbReference>
<dbReference type="EMBL" id="FNOU01000001">
    <property type="protein sequence ID" value="SDX29815.1"/>
    <property type="molecule type" value="Genomic_DNA"/>
</dbReference>
<dbReference type="InterPro" id="IPR000014">
    <property type="entry name" value="PAS"/>
</dbReference>
<dbReference type="CDD" id="cd00130">
    <property type="entry name" value="PAS"/>
    <property type="match status" value="1"/>
</dbReference>
<dbReference type="RefSeq" id="WP_090242264.1">
    <property type="nucleotide sequence ID" value="NZ_FNOU01000001.1"/>
</dbReference>
<dbReference type="SUPFAM" id="SSF55073">
    <property type="entry name" value="Nucleotide cyclase"/>
    <property type="match status" value="1"/>
</dbReference>
<dbReference type="AlphaFoldDB" id="A0A1H3AJP2"/>
<dbReference type="PANTHER" id="PTHR44757">
    <property type="entry name" value="DIGUANYLATE CYCLASE DGCP"/>
    <property type="match status" value="1"/>
</dbReference>
<evidence type="ECO:0000313" key="3">
    <source>
        <dbReference type="Proteomes" id="UP000199652"/>
    </source>
</evidence>
<dbReference type="NCBIfam" id="TIGR00254">
    <property type="entry name" value="GGDEF"/>
    <property type="match status" value="1"/>
</dbReference>
<dbReference type="Proteomes" id="UP000199652">
    <property type="component" value="Unassembled WGS sequence"/>
</dbReference>
<gene>
    <name evidence="2" type="ORF">SAMN04488579_10166</name>
</gene>
<dbReference type="PANTHER" id="PTHR44757:SF2">
    <property type="entry name" value="BIOFILM ARCHITECTURE MAINTENANCE PROTEIN MBAA"/>
    <property type="match status" value="1"/>
</dbReference>
<protein>
    <submittedName>
        <fullName evidence="2">PAS domain S-box-containing protein/diguanylate cyclase (GGDEF) domain-containing protein</fullName>
    </submittedName>
</protein>
<evidence type="ECO:0000259" key="1">
    <source>
        <dbReference type="PROSITE" id="PS50887"/>
    </source>
</evidence>
<dbReference type="CDD" id="cd01949">
    <property type="entry name" value="GGDEF"/>
    <property type="match status" value="1"/>
</dbReference>